<evidence type="ECO:0000313" key="2">
    <source>
        <dbReference type="Proteomes" id="UP000276133"/>
    </source>
</evidence>
<protein>
    <submittedName>
        <fullName evidence="1">Uncharacterized protein</fullName>
    </submittedName>
</protein>
<dbReference type="Proteomes" id="UP000276133">
    <property type="component" value="Unassembled WGS sequence"/>
</dbReference>
<proteinExistence type="predicted"/>
<evidence type="ECO:0000313" key="1">
    <source>
        <dbReference type="EMBL" id="RMZ93369.1"/>
    </source>
</evidence>
<keyword evidence="2" id="KW-1185">Reference proteome</keyword>
<comment type="caution">
    <text evidence="1">The sequence shown here is derived from an EMBL/GenBank/DDBJ whole genome shotgun (WGS) entry which is preliminary data.</text>
</comment>
<reference evidence="1 2" key="1">
    <citation type="journal article" date="2018" name="Sci. Rep.">
        <title>Genomic signatures of local adaptation to the degree of environmental predictability in rotifers.</title>
        <authorList>
            <person name="Franch-Gras L."/>
            <person name="Hahn C."/>
            <person name="Garcia-Roger E.M."/>
            <person name="Carmona M.J."/>
            <person name="Serra M."/>
            <person name="Gomez A."/>
        </authorList>
    </citation>
    <scope>NUCLEOTIDE SEQUENCE [LARGE SCALE GENOMIC DNA]</scope>
    <source>
        <strain evidence="1">HYR1</strain>
    </source>
</reference>
<dbReference type="EMBL" id="REGN01013867">
    <property type="protein sequence ID" value="RMZ93369.1"/>
    <property type="molecule type" value="Genomic_DNA"/>
</dbReference>
<gene>
    <name evidence="1" type="ORF">BpHYR1_013445</name>
</gene>
<sequence>MKLFNAASNLQSNLKFEEEEGMRIGRGKKNKTMNMKNLVEFQIKNLFSQLYRIIKKYINLTF</sequence>
<name>A0A3M7P354_BRAPC</name>
<dbReference type="AlphaFoldDB" id="A0A3M7P354"/>
<accession>A0A3M7P354</accession>
<organism evidence="1 2">
    <name type="scientific">Brachionus plicatilis</name>
    <name type="common">Marine rotifer</name>
    <name type="synonym">Brachionus muelleri</name>
    <dbReference type="NCBI Taxonomy" id="10195"/>
    <lineage>
        <taxon>Eukaryota</taxon>
        <taxon>Metazoa</taxon>
        <taxon>Spiralia</taxon>
        <taxon>Gnathifera</taxon>
        <taxon>Rotifera</taxon>
        <taxon>Eurotatoria</taxon>
        <taxon>Monogononta</taxon>
        <taxon>Pseudotrocha</taxon>
        <taxon>Ploima</taxon>
        <taxon>Brachionidae</taxon>
        <taxon>Brachionus</taxon>
    </lineage>
</organism>